<dbReference type="SUPFAM" id="SSF53756">
    <property type="entry name" value="UDP-Glycosyltransferase/glycogen phosphorylase"/>
    <property type="match status" value="1"/>
</dbReference>
<gene>
    <name evidence="1" type="ORF">HUJ06_000748</name>
</gene>
<dbReference type="Gene3D" id="3.40.50.2000">
    <property type="entry name" value="Glycogen Phosphorylase B"/>
    <property type="match status" value="1"/>
</dbReference>
<keyword evidence="2" id="KW-1185">Reference proteome</keyword>
<organism evidence="1 2">
    <name type="scientific">Nelumbo nucifera</name>
    <name type="common">Sacred lotus</name>
    <dbReference type="NCBI Taxonomy" id="4432"/>
    <lineage>
        <taxon>Eukaryota</taxon>
        <taxon>Viridiplantae</taxon>
        <taxon>Streptophyta</taxon>
        <taxon>Embryophyta</taxon>
        <taxon>Tracheophyta</taxon>
        <taxon>Spermatophyta</taxon>
        <taxon>Magnoliopsida</taxon>
        <taxon>Proteales</taxon>
        <taxon>Nelumbonaceae</taxon>
        <taxon>Nelumbo</taxon>
    </lineage>
</organism>
<dbReference type="EMBL" id="DUZY01000006">
    <property type="protein sequence ID" value="DAD42518.1"/>
    <property type="molecule type" value="Genomic_DNA"/>
</dbReference>
<dbReference type="Proteomes" id="UP000607653">
    <property type="component" value="Unassembled WGS sequence"/>
</dbReference>
<reference evidence="1 2" key="1">
    <citation type="journal article" date="2020" name="Mol. Biol. Evol.">
        <title>Distinct Expression and Methylation Patterns for Genes with Different Fates following a Single Whole-Genome Duplication in Flowering Plants.</title>
        <authorList>
            <person name="Shi T."/>
            <person name="Rahmani R.S."/>
            <person name="Gugger P.F."/>
            <person name="Wang M."/>
            <person name="Li H."/>
            <person name="Zhang Y."/>
            <person name="Li Z."/>
            <person name="Wang Q."/>
            <person name="Van de Peer Y."/>
            <person name="Marchal K."/>
            <person name="Chen J."/>
        </authorList>
    </citation>
    <scope>NUCLEOTIDE SEQUENCE [LARGE SCALE GENOMIC DNA]</scope>
    <source>
        <tissue evidence="1">Leaf</tissue>
    </source>
</reference>
<comment type="caution">
    <text evidence="1">The sequence shown here is derived from an EMBL/GenBank/DDBJ whole genome shotgun (WGS) entry which is preliminary data.</text>
</comment>
<dbReference type="AlphaFoldDB" id="A0A822ZL95"/>
<protein>
    <recommendedName>
        <fullName evidence="3">Anthocyanidin 3-O-glucosyltransferase 2-like</fullName>
    </recommendedName>
</protein>
<sequence length="170" mass="18403">MGEVDHSFCSRNSNSNSTNPPLHIAVMAFPFGTHAAPLLNITRRLAAAAPEATFSFFSTAKSNRSVFSSSGDALLLRQHNVKAYDITDGIPDGYHFTGRPQESIELFLEATPGNFKEGFEEAVAEMGKKTTCVLSDAFLWCAAVMADELRRPVGSHLVVCALLSVHPPPH</sequence>
<evidence type="ECO:0000313" key="1">
    <source>
        <dbReference type="EMBL" id="DAD42518.1"/>
    </source>
</evidence>
<evidence type="ECO:0000313" key="2">
    <source>
        <dbReference type="Proteomes" id="UP000607653"/>
    </source>
</evidence>
<evidence type="ECO:0008006" key="3">
    <source>
        <dbReference type="Google" id="ProtNLM"/>
    </source>
</evidence>
<proteinExistence type="predicted"/>
<accession>A0A822ZL95</accession>
<name>A0A822ZL95_NELNU</name>